<comment type="caution">
    <text evidence="2">The sequence shown here is derived from an EMBL/GenBank/DDBJ whole genome shotgun (WGS) entry which is preliminary data.</text>
</comment>
<evidence type="ECO:0000313" key="3">
    <source>
        <dbReference type="Proteomes" id="UP000694050"/>
    </source>
</evidence>
<name>A0A8J5P680_FUSOX</name>
<feature type="region of interest" description="Disordered" evidence="1">
    <location>
        <begin position="1"/>
        <end position="32"/>
    </location>
</feature>
<evidence type="ECO:0000313" key="2">
    <source>
        <dbReference type="EMBL" id="KAG7412947.1"/>
    </source>
</evidence>
<protein>
    <submittedName>
        <fullName evidence="2">Uncharacterized protein</fullName>
    </submittedName>
</protein>
<reference evidence="2" key="1">
    <citation type="submission" date="2021-04" db="EMBL/GenBank/DDBJ databases">
        <title>First draft genome resource for Brassicaceae pathogens Fusarium oxysporum f. sp. raphani and Fusarium oxysporum f. sp. rapae.</title>
        <authorList>
            <person name="Asai S."/>
        </authorList>
    </citation>
    <scope>NUCLEOTIDE SEQUENCE</scope>
    <source>
        <strain evidence="2">Tf1208</strain>
    </source>
</reference>
<organism evidence="2 3">
    <name type="scientific">Fusarium oxysporum f. sp. rapae</name>
    <dbReference type="NCBI Taxonomy" id="485398"/>
    <lineage>
        <taxon>Eukaryota</taxon>
        <taxon>Fungi</taxon>
        <taxon>Dikarya</taxon>
        <taxon>Ascomycota</taxon>
        <taxon>Pezizomycotina</taxon>
        <taxon>Sordariomycetes</taxon>
        <taxon>Hypocreomycetidae</taxon>
        <taxon>Hypocreales</taxon>
        <taxon>Nectriaceae</taxon>
        <taxon>Fusarium</taxon>
        <taxon>Fusarium oxysporum species complex</taxon>
    </lineage>
</organism>
<gene>
    <name evidence="2" type="ORF">Forpe1208_v008455</name>
</gene>
<feature type="compositionally biased region" description="Low complexity" evidence="1">
    <location>
        <begin position="1"/>
        <end position="13"/>
    </location>
</feature>
<dbReference type="EMBL" id="JAELUQ010000006">
    <property type="protein sequence ID" value="KAG7412947.1"/>
    <property type="molecule type" value="Genomic_DNA"/>
</dbReference>
<evidence type="ECO:0000256" key="1">
    <source>
        <dbReference type="SAM" id="MobiDB-lite"/>
    </source>
</evidence>
<dbReference type="Proteomes" id="UP000694050">
    <property type="component" value="Unassembled WGS sequence"/>
</dbReference>
<proteinExistence type="predicted"/>
<dbReference type="AlphaFoldDB" id="A0A8J5P680"/>
<sequence>MSSDSPSGPSNPGRSRRDPYGSLISPETSDETEPLVVVRSARFRTASPELRRLPLFRSMTRRIPPVFGEEVQTKIYKEVHSVLQARKLETPDTIIDIQMREQPDVPETARPTILVITPWIFGKEEETRRVQAVEHIFRMSTKLIRDAGDNDTQLHVEIIAPELSTSICFAPVRNEPQLFKQWDHIRSLVHRRLDAHLSTRGRMTLIALLRYGLRYIPSDNPITIYISVNYDSEEEHWQSVIDDIQSNLSNFGYPALPVHIEHNVGVHSADFELLLPMGDPKMIRSKISGGNLRIDGDYKAKIDLGDPIGAARYVEKGKDKGSPLFGTFGCYIEIKKKGSSRWEKYGLTNYHVVRPAINGFKLEANNKGDSEIACPEARSNLYKVDTVGFKPSSMIPSVAFECPPRVKHNCTIWAIDDEISQIEKGQASASPYETAQQQKATNDRLEAEKKDFIEEKAAKIAHFCKGLHTIGKLYAASGFKERSDDQGRLDWALISIKNSRVGSNQLPGKDTWKKWGVYAPRLTYDIPLGPQTMSIRLNPPTGMQRTTHGWKLGATTGATAGEFHEVKFQVDLADDRHLKVQTSTEYAFQSSHPSIGGFGFRGDSGSIVYDERGGIVGLMFRGQVLNTSAQSSALIYVTPIEHVFNSIKGAHRKDEIEDIRVAEN</sequence>
<accession>A0A8J5P680</accession>